<evidence type="ECO:0000313" key="2">
    <source>
        <dbReference type="EMBL" id="CAI9158199.1"/>
    </source>
</evidence>
<name>A0ABN8Y9Z3_RANTA</name>
<organism evidence="2 3">
    <name type="scientific">Rangifer tarandus platyrhynchus</name>
    <name type="common">Svalbard reindeer</name>
    <dbReference type="NCBI Taxonomy" id="3082113"/>
    <lineage>
        <taxon>Eukaryota</taxon>
        <taxon>Metazoa</taxon>
        <taxon>Chordata</taxon>
        <taxon>Craniata</taxon>
        <taxon>Vertebrata</taxon>
        <taxon>Euteleostomi</taxon>
        <taxon>Mammalia</taxon>
        <taxon>Eutheria</taxon>
        <taxon>Laurasiatheria</taxon>
        <taxon>Artiodactyla</taxon>
        <taxon>Ruminantia</taxon>
        <taxon>Pecora</taxon>
        <taxon>Cervidae</taxon>
        <taxon>Odocoileinae</taxon>
        <taxon>Rangifer</taxon>
    </lineage>
</organism>
<sequence length="169" mass="18116">MGPTPRAPAHPGQQKTAPPPAPRGQPAPPDRQQRRRSAGRCQLPWLQPRADSVRPGPSGGDMIYFGRNRAIEICEQKAEPWSCAEQQTVTDPPDPTSGHRTKERLDSPSPSQRPGFGRLLTGCRLDARPGTGGHPLDTECRGVDEDAGPQAAGDPVVDELSGDRLPLPS</sequence>
<evidence type="ECO:0000256" key="1">
    <source>
        <dbReference type="SAM" id="MobiDB-lite"/>
    </source>
</evidence>
<gene>
    <name evidence="2" type="ORF">MRATA1EN1_LOCUS7161</name>
</gene>
<reference evidence="2" key="1">
    <citation type="submission" date="2023-04" db="EMBL/GenBank/DDBJ databases">
        <authorList>
            <consortium name="ELIXIR-Norway"/>
        </authorList>
    </citation>
    <scope>NUCLEOTIDE SEQUENCE [LARGE SCALE GENOMIC DNA]</scope>
</reference>
<protein>
    <submittedName>
        <fullName evidence="2">Uncharacterized protein</fullName>
    </submittedName>
</protein>
<accession>A0ABN8Y9Z3</accession>
<evidence type="ECO:0000313" key="3">
    <source>
        <dbReference type="Proteomes" id="UP001176941"/>
    </source>
</evidence>
<proteinExistence type="predicted"/>
<dbReference type="Proteomes" id="UP001176941">
    <property type="component" value="Chromosome 16"/>
</dbReference>
<feature type="region of interest" description="Disordered" evidence="1">
    <location>
        <begin position="78"/>
        <end position="169"/>
    </location>
</feature>
<feature type="region of interest" description="Disordered" evidence="1">
    <location>
        <begin position="1"/>
        <end position="63"/>
    </location>
</feature>
<feature type="compositionally biased region" description="Pro residues" evidence="1">
    <location>
        <begin position="17"/>
        <end position="29"/>
    </location>
</feature>
<dbReference type="EMBL" id="OX459952">
    <property type="protein sequence ID" value="CAI9158199.1"/>
    <property type="molecule type" value="Genomic_DNA"/>
</dbReference>
<keyword evidence="3" id="KW-1185">Reference proteome</keyword>